<feature type="compositionally biased region" description="Polar residues" evidence="2">
    <location>
        <begin position="1133"/>
        <end position="1143"/>
    </location>
</feature>
<dbReference type="GO" id="GO:0034453">
    <property type="term" value="P:microtubule anchoring"/>
    <property type="evidence" value="ECO:0007669"/>
    <property type="project" value="InterPro"/>
</dbReference>
<dbReference type="Proteomes" id="UP000694851">
    <property type="component" value="Unplaced"/>
</dbReference>
<evidence type="ECO:0000313" key="3">
    <source>
        <dbReference type="Proteomes" id="UP000694851"/>
    </source>
</evidence>
<feature type="compositionally biased region" description="Basic and acidic residues" evidence="2">
    <location>
        <begin position="428"/>
        <end position="439"/>
    </location>
</feature>
<proteinExistence type="predicted"/>
<evidence type="ECO:0000313" key="4">
    <source>
        <dbReference type="RefSeq" id="XP_019497449.1"/>
    </source>
</evidence>
<dbReference type="PANTHER" id="PTHR13958">
    <property type="entry name" value="CENTROSOME-ASSOCIATED PROTEIN 350"/>
    <property type="match status" value="1"/>
</dbReference>
<organism evidence="3 4">
    <name type="scientific">Hipposideros armiger</name>
    <name type="common">Great Himalayan leaf-nosed bat</name>
    <dbReference type="NCBI Taxonomy" id="186990"/>
    <lineage>
        <taxon>Eukaryota</taxon>
        <taxon>Metazoa</taxon>
        <taxon>Chordata</taxon>
        <taxon>Craniata</taxon>
        <taxon>Vertebrata</taxon>
        <taxon>Euteleostomi</taxon>
        <taxon>Mammalia</taxon>
        <taxon>Eutheria</taxon>
        <taxon>Laurasiatheria</taxon>
        <taxon>Chiroptera</taxon>
        <taxon>Yinpterochiroptera</taxon>
        <taxon>Rhinolophoidea</taxon>
        <taxon>Hipposideridae</taxon>
        <taxon>Hipposideros</taxon>
    </lineage>
</organism>
<protein>
    <submittedName>
        <fullName evidence="4">Coiled-coil domain-containing protein 187</fullName>
    </submittedName>
</protein>
<feature type="compositionally biased region" description="Basic residues" evidence="2">
    <location>
        <begin position="276"/>
        <end position="285"/>
    </location>
</feature>
<dbReference type="CTD" id="399693"/>
<feature type="compositionally biased region" description="Polar residues" evidence="2">
    <location>
        <begin position="84"/>
        <end position="96"/>
    </location>
</feature>
<gene>
    <name evidence="4" type="primary">CCDC187</name>
</gene>
<evidence type="ECO:0000256" key="1">
    <source>
        <dbReference type="SAM" id="Coils"/>
    </source>
</evidence>
<feature type="compositionally biased region" description="Polar residues" evidence="2">
    <location>
        <begin position="258"/>
        <end position="275"/>
    </location>
</feature>
<dbReference type="RefSeq" id="XP_019497449.1">
    <property type="nucleotide sequence ID" value="XM_019641904.1"/>
</dbReference>
<feature type="region of interest" description="Disordered" evidence="2">
    <location>
        <begin position="164"/>
        <end position="242"/>
    </location>
</feature>
<feature type="compositionally biased region" description="Polar residues" evidence="2">
    <location>
        <begin position="382"/>
        <end position="397"/>
    </location>
</feature>
<feature type="compositionally biased region" description="Basic and acidic residues" evidence="2">
    <location>
        <begin position="229"/>
        <end position="242"/>
    </location>
</feature>
<feature type="region of interest" description="Disordered" evidence="2">
    <location>
        <begin position="14"/>
        <end position="121"/>
    </location>
</feature>
<dbReference type="AlphaFoldDB" id="A0A8B7R8R4"/>
<feature type="region of interest" description="Disordered" evidence="2">
    <location>
        <begin position="1104"/>
        <end position="1161"/>
    </location>
</feature>
<feature type="compositionally biased region" description="Low complexity" evidence="2">
    <location>
        <begin position="192"/>
        <end position="208"/>
    </location>
</feature>
<feature type="region of interest" description="Disordered" evidence="2">
    <location>
        <begin position="258"/>
        <end position="286"/>
    </location>
</feature>
<feature type="region of interest" description="Disordered" evidence="2">
    <location>
        <begin position="428"/>
        <end position="486"/>
    </location>
</feature>
<reference evidence="4" key="1">
    <citation type="submission" date="2025-08" db="UniProtKB">
        <authorList>
            <consortium name="RefSeq"/>
        </authorList>
    </citation>
    <scope>IDENTIFICATION</scope>
    <source>
        <tissue evidence="4">Muscle</tissue>
    </source>
</reference>
<feature type="coiled-coil region" evidence="1">
    <location>
        <begin position="639"/>
        <end position="673"/>
    </location>
</feature>
<dbReference type="GO" id="GO:0005813">
    <property type="term" value="C:centrosome"/>
    <property type="evidence" value="ECO:0007669"/>
    <property type="project" value="InterPro"/>
</dbReference>
<dbReference type="InterPro" id="IPR028750">
    <property type="entry name" value="CEP350/CC187"/>
</dbReference>
<keyword evidence="1" id="KW-0175">Coiled coil</keyword>
<name>A0A8B7R8R4_HIPAR</name>
<feature type="region of interest" description="Disordered" evidence="2">
    <location>
        <begin position="500"/>
        <end position="617"/>
    </location>
</feature>
<sequence>MPEVWSQSLEDACAYGTHSPPQAPPYQPVSAPLVEARLLNAPPTARVQRCQLPEGSPSPPRQPAQAAGQDGNVLLTGPLGEGQASWSDVPSGSSRPGQGGTPGQEDEAETDGGQGAACKGTWLQRADGLHLPAAEDDLTAALRWHRPSVQPGTLWRAPYTAWSDRIKKPGSPGKACGYPVWTAGEEAKDGDSSVSSGRLSGSSGGHESCTPPHGPWRERPPQVLGSPRRPRESNPRLEQLRDKIRAQVRWQASCASLGTSIPSSASHLCQASTPTPRRKAQKLKRPAPALACPGLGILSAAEHGVEDKAVLGQRWREPSRVSQQQASTPREKTKRPKSSSYKREKAPRSPTPKRTTRDKGDSKKVGAAESSPVRLRMPSPASVCSDSQVPASTPSLASCNQPATIQSAMAILRELRQQIQAGLELAQDRQLRGGQERRPSNPWPRDLTGRRHQGPRSAPNVRGSFSKSSPATMEGTHPSLERDGSTLARWGSYPQMARSAQGWESSFQRPRSPPERLTYFPSRPWSASAGQRTRVACEDWEAPARGPWNPLERPSPPAQWPRSASFTQRAGTPSKDRGSLLTPSGAKHTSPRPTRSAPQNAPGEEKEARPPAPCPKLRGFLGHPYSFECLREFMRQKTLARRQQALEEKAKAMRALELRNQRLQDVYRKQREAVLGRADPGRVIPSKAFPVVSQTTPGIVTFVPHSAQSRDLEAPGNLGSPMLQWSKVTSGMVLGDQEAPGSFCLCLNRALSCAKTLETGGPQEGWDGTRLLTSSRGSLGPPKLQGLTTHAPCPGLCIYLDPKEAERLGTPGPLHFRYKQARLQALETMANILKQRIDILTAKLLRSEAADTLGDLVLDTLPSRPSSVPVATTSGALACPGGLVPSGDRGAPWDWADMQAQEPLSPTCLLDKETPRWSPSWEARRSVSSRDHLASKPRGFMDAGRLELDEWLARNTASFQALRPFAGSSHRVPAPPDPTCGSLWLEETPPARGADLVAPWTVQSCGQQEPGGLRPGYLTDIQRKSFRFLQSLKLDRRKQGQALARLRQRMKTEVWETQKALDELLFKCQLQRLTEKHAAQARPGTASELERLPLCGDLAPKASWSTMTARPRSHPPLGTDTTVPSRDPEERQLSSVGKSSSAEPKQEGRPDQGPSQLPQARLYPWDRPTHQVQGDVPWGQGHRSGVQGRHWQPVREIQHLRKSHLLLHRERTLLLQHAQDTVSVQRSLARLQQELQVPTQLPQPERLLCKPGMLIFSPGG</sequence>
<keyword evidence="3" id="KW-1185">Reference proteome</keyword>
<feature type="region of interest" description="Disordered" evidence="2">
    <location>
        <begin position="310"/>
        <end position="397"/>
    </location>
</feature>
<dbReference type="OrthoDB" id="306254at2759"/>
<dbReference type="GeneID" id="109382431"/>
<feature type="compositionally biased region" description="Polar residues" evidence="2">
    <location>
        <begin position="562"/>
        <end position="571"/>
    </location>
</feature>
<dbReference type="GO" id="GO:0008017">
    <property type="term" value="F:microtubule binding"/>
    <property type="evidence" value="ECO:0007669"/>
    <property type="project" value="InterPro"/>
</dbReference>
<feature type="compositionally biased region" description="Basic and acidic residues" evidence="2">
    <location>
        <begin position="355"/>
        <end position="366"/>
    </location>
</feature>
<dbReference type="PANTHER" id="PTHR13958:SF5">
    <property type="entry name" value="COILED-COIL DOMAIN-CONTAINING PROTEIN 187"/>
    <property type="match status" value="1"/>
</dbReference>
<accession>A0A8B7R8R4</accession>
<dbReference type="KEGG" id="hai:109382431"/>
<evidence type="ECO:0000256" key="2">
    <source>
        <dbReference type="SAM" id="MobiDB-lite"/>
    </source>
</evidence>
<feature type="compositionally biased region" description="Basic and acidic residues" evidence="2">
    <location>
        <begin position="310"/>
        <end position="319"/>
    </location>
</feature>